<keyword evidence="11" id="KW-0175">Coiled coil</keyword>
<organism evidence="14 15">
    <name type="scientific">Lichtheimia corymbifera JMRC:FSU:9682</name>
    <dbReference type="NCBI Taxonomy" id="1263082"/>
    <lineage>
        <taxon>Eukaryota</taxon>
        <taxon>Fungi</taxon>
        <taxon>Fungi incertae sedis</taxon>
        <taxon>Mucoromycota</taxon>
        <taxon>Mucoromycotina</taxon>
        <taxon>Mucoromycetes</taxon>
        <taxon>Mucorales</taxon>
        <taxon>Lichtheimiaceae</taxon>
        <taxon>Lichtheimia</taxon>
    </lineage>
</organism>
<dbReference type="PANTHER" id="PTHR21506:SF0">
    <property type="entry name" value="CONSERVED OLIGOMERIC GOLGI COMPLEX SUBUNIT 6"/>
    <property type="match status" value="1"/>
</dbReference>
<dbReference type="InterPro" id="IPR010490">
    <property type="entry name" value="COG6"/>
</dbReference>
<evidence type="ECO:0000256" key="6">
    <source>
        <dbReference type="ARBA" id="ARBA00023034"/>
    </source>
</evidence>
<feature type="coiled-coil region" evidence="11">
    <location>
        <begin position="115"/>
        <end position="149"/>
    </location>
</feature>
<dbReference type="Pfam" id="PF06419">
    <property type="entry name" value="COG6_N"/>
    <property type="match status" value="1"/>
</dbReference>
<proteinExistence type="inferred from homology"/>
<comment type="subunit">
    <text evidence="10">Component of the conserved oligomeric Golgi complex.</text>
</comment>
<dbReference type="OrthoDB" id="272987at2759"/>
<dbReference type="InterPro" id="IPR048368">
    <property type="entry name" value="COG6_N"/>
</dbReference>
<dbReference type="AlphaFoldDB" id="A0A068RLB7"/>
<dbReference type="Proteomes" id="UP000027586">
    <property type="component" value="Unassembled WGS sequence"/>
</dbReference>
<dbReference type="GO" id="GO:0015031">
    <property type="term" value="P:protein transport"/>
    <property type="evidence" value="ECO:0007669"/>
    <property type="project" value="UniProtKB-KW"/>
</dbReference>
<keyword evidence="4 10" id="KW-0813">Transport</keyword>
<dbReference type="Pfam" id="PF20653">
    <property type="entry name" value="COG6_C"/>
    <property type="match status" value="1"/>
</dbReference>
<dbReference type="PANTHER" id="PTHR21506">
    <property type="entry name" value="COMPONENT OF OLIGOMERIC GOLGI COMPLEX 6"/>
    <property type="match status" value="1"/>
</dbReference>
<dbReference type="VEuPathDB" id="FungiDB:LCOR_01495.1"/>
<comment type="function">
    <text evidence="9">Acts as a component of the peripheral membrane COG complex that is involved in intra-Golgi protein trafficking. COG is located at the cis-Golgi, and regulates tethering of retrograde intra-Golgi vesicles and possibly a number of other membrane trafficking events.</text>
</comment>
<keyword evidence="7 10" id="KW-0472">Membrane</keyword>
<reference evidence="14" key="1">
    <citation type="submission" date="2013-08" db="EMBL/GenBank/DDBJ databases">
        <title>Gene expansion shapes genome architecture in the human pathogen Lichtheimia corymbifera: an evolutionary genomics analysis in the ancient terrestrial Mucorales (Mucoromycotina).</title>
        <authorList>
            <person name="Schwartze V.U."/>
            <person name="Winter S."/>
            <person name="Shelest E."/>
            <person name="Marcet-Houben M."/>
            <person name="Horn F."/>
            <person name="Wehner S."/>
            <person name="Hoffmann K."/>
            <person name="Riege K."/>
            <person name="Sammeth M."/>
            <person name="Nowrousian M."/>
            <person name="Valiante V."/>
            <person name="Linde J."/>
            <person name="Jacobsen I.D."/>
            <person name="Marz M."/>
            <person name="Brakhage A.A."/>
            <person name="Gabaldon T."/>
            <person name="Bocker S."/>
            <person name="Voigt K."/>
        </authorList>
    </citation>
    <scope>NUCLEOTIDE SEQUENCE [LARGE SCALE GENOMIC DNA]</scope>
    <source>
        <strain evidence="14">FSU 9682</strain>
    </source>
</reference>
<sequence>MSAGGGQTQLFPASTPTMTDLETTLAVDGQQQLSISNKPNKLLASKLNKVLGSSASDDKVKTALTSLSAIADLDETDLRRNLRGTIEKKEIQVNKKFIEGLGRLVEQLEVLETEVDTMGNVCNNMKDKLDQARDQTAEMIEQAHNLQDRSSACDTQILVADQFLKKFTLSEREIQVLSLSSLPIDDEFFAALEHLKQIHRDCRVLLMTKNQQAGMQIMESMSMHQETAYEKLYRWTQYESRSSFGGDSIDVSMLMTKALHALRYRPVLFQTILDELAVARREAVARAFMNALTRGGPGGTPRPIELQAHDSLRYIGDMLAWIHQACASEKEMLESLFQKSATSRNREPEDENTEDQSQSIIHIDDAINDLMDYAMEGTCRPLKTRMEQVLVLQPGAITSYRVANLIQFYAVTISKLLRKNAALSKVLCDVTDMAYKYFFRTINGQAERLLQSADPPSRELTISPVVRDMTLQLKEIISSYDSSLVATSGSTEGLPEVDFGETLDAIVDPLLQMCELSVGKFGKVDRDIYLVNCIHHIEAALAPFPFTSKKHEILHERMDQLLQDLATDQYEDLLKQSGLFDINKAVVDHDPKMPLSKVQNMDTESLSSALARFDSFLITISAGASPELRRLTSSQQYHKVQDNAIRLLFEAYKRIHTAVEDPTNEYEHPDRILPRTIEEMEAIFSFAL</sequence>
<keyword evidence="5 10" id="KW-0653">Protein transport</keyword>
<evidence type="ECO:0000256" key="10">
    <source>
        <dbReference type="RuleBase" id="RU365075"/>
    </source>
</evidence>
<comment type="function">
    <text evidence="10">Acts as component of the peripheral membrane COG complex that is involved in intra-Golgi protein trafficking. COG is located at the cis-Golgi, and regulates tethering of retrograde intra-Golgi vesicles and possibly a number of other membrane trafficking events.</text>
</comment>
<evidence type="ECO:0000256" key="8">
    <source>
        <dbReference type="ARBA" id="ARBA00031348"/>
    </source>
</evidence>
<dbReference type="GO" id="GO:0017119">
    <property type="term" value="C:Golgi transport complex"/>
    <property type="evidence" value="ECO:0007669"/>
    <property type="project" value="UniProtKB-UniRule"/>
</dbReference>
<evidence type="ECO:0000256" key="11">
    <source>
        <dbReference type="SAM" id="Coils"/>
    </source>
</evidence>
<evidence type="ECO:0000256" key="1">
    <source>
        <dbReference type="ARBA" id="ARBA00004395"/>
    </source>
</evidence>
<accession>A0A068RLB7</accession>
<evidence type="ECO:0000256" key="4">
    <source>
        <dbReference type="ARBA" id="ARBA00022448"/>
    </source>
</evidence>
<dbReference type="EMBL" id="CBTN010000004">
    <property type="protein sequence ID" value="CDH49761.1"/>
    <property type="molecule type" value="Genomic_DNA"/>
</dbReference>
<evidence type="ECO:0000256" key="5">
    <source>
        <dbReference type="ARBA" id="ARBA00022927"/>
    </source>
</evidence>
<comment type="caution">
    <text evidence="14">The sequence shown here is derived from an EMBL/GenBank/DDBJ whole genome shotgun (WGS) entry which is preliminary data.</text>
</comment>
<dbReference type="SMART" id="SM01087">
    <property type="entry name" value="COG6"/>
    <property type="match status" value="1"/>
</dbReference>
<dbReference type="InterPro" id="IPR048369">
    <property type="entry name" value="COG6_C"/>
</dbReference>
<feature type="domain" description="Conserved Oligomeric Golgi complex subunit 6 C-terminal" evidence="13">
    <location>
        <begin position="211"/>
        <end position="682"/>
    </location>
</feature>
<evidence type="ECO:0000256" key="7">
    <source>
        <dbReference type="ARBA" id="ARBA00023136"/>
    </source>
</evidence>
<comment type="subcellular location">
    <subcellularLocation>
        <location evidence="1 10">Golgi apparatus membrane</location>
        <topology evidence="1 10">Peripheral membrane protein</topology>
    </subcellularLocation>
</comment>
<dbReference type="GO" id="GO:0000139">
    <property type="term" value="C:Golgi membrane"/>
    <property type="evidence" value="ECO:0007669"/>
    <property type="project" value="UniProtKB-SubCell"/>
</dbReference>
<protein>
    <recommendedName>
        <fullName evidence="3 10">Conserved oligomeric Golgi complex subunit 6</fullName>
        <shortName evidence="10">COG complex subunit 6</shortName>
    </recommendedName>
    <alternativeName>
        <fullName evidence="8 10">Component of oligomeric Golgi complex 6</fullName>
    </alternativeName>
</protein>
<evidence type="ECO:0000259" key="13">
    <source>
        <dbReference type="Pfam" id="PF20653"/>
    </source>
</evidence>
<dbReference type="STRING" id="1263082.A0A068RLB7"/>
<evidence type="ECO:0000256" key="3">
    <source>
        <dbReference type="ARBA" id="ARBA00020973"/>
    </source>
</evidence>
<keyword evidence="6 10" id="KW-0333">Golgi apparatus</keyword>
<dbReference type="GO" id="GO:0006891">
    <property type="term" value="P:intra-Golgi vesicle-mediated transport"/>
    <property type="evidence" value="ECO:0007669"/>
    <property type="project" value="UniProtKB-UniRule"/>
</dbReference>
<name>A0A068RLB7_9FUNG</name>
<keyword evidence="15" id="KW-1185">Reference proteome</keyword>
<feature type="domain" description="Conserved oligomeric complex COG6 N-terminal" evidence="12">
    <location>
        <begin position="69"/>
        <end position="178"/>
    </location>
</feature>
<comment type="similarity">
    <text evidence="2 10">Belongs to the COG6 family.</text>
</comment>
<evidence type="ECO:0000313" key="15">
    <source>
        <dbReference type="Proteomes" id="UP000027586"/>
    </source>
</evidence>
<evidence type="ECO:0000259" key="12">
    <source>
        <dbReference type="Pfam" id="PF06419"/>
    </source>
</evidence>
<evidence type="ECO:0000256" key="2">
    <source>
        <dbReference type="ARBA" id="ARBA00011023"/>
    </source>
</evidence>
<evidence type="ECO:0000313" key="14">
    <source>
        <dbReference type="EMBL" id="CDH49761.1"/>
    </source>
</evidence>
<evidence type="ECO:0000256" key="9">
    <source>
        <dbReference type="ARBA" id="ARBA00043873"/>
    </source>
</evidence>
<gene>
    <name evidence="14" type="ORF">LCOR_01495.1</name>
</gene>